<dbReference type="EMBL" id="SNYK01000006">
    <property type="protein sequence ID" value="TDQ37795.1"/>
    <property type="molecule type" value="Genomic_DNA"/>
</dbReference>
<evidence type="ECO:0000256" key="3">
    <source>
        <dbReference type="ARBA" id="ARBA00023002"/>
    </source>
</evidence>
<dbReference type="InterPro" id="IPR033878">
    <property type="entry name" value="NfsB-like"/>
</dbReference>
<dbReference type="InterPro" id="IPR029479">
    <property type="entry name" value="Nitroreductase"/>
</dbReference>
<feature type="domain" description="Nitroreductase" evidence="4">
    <location>
        <begin position="10"/>
        <end position="196"/>
    </location>
</feature>
<keyword evidence="2" id="KW-0521">NADP</keyword>
<accession>A0A4R6U0I7</accession>
<dbReference type="PANTHER" id="PTHR43673">
    <property type="entry name" value="NAD(P)H NITROREDUCTASE YDGI-RELATED"/>
    <property type="match status" value="1"/>
</dbReference>
<dbReference type="Pfam" id="PF00881">
    <property type="entry name" value="Nitroreductase"/>
    <property type="match status" value="1"/>
</dbReference>
<sequence length="220" mass="24612">MQLSIQDALQRRHASKAFDATRKLSDEVVQQILDVLRWMPSSTNIQPWHFIVASTDEGKARIARGAAGPYGYNEPKILNASHVVLFCSRTSVDEEHLQKILAAEEQAGRFKDYPQAREAAHNTRVSYHGFHKYECKDVPHWLEKQIYLNMGGALLAAGLLDIDAVPMEGVDQKVLSEEFDLSAQDLVAVAAVAFGYHSEDDFNARLPKGRLAAEDIFTFV</sequence>
<dbReference type="RefSeq" id="WP_101495982.1">
    <property type="nucleotide sequence ID" value="NZ_LNJZ01000003.1"/>
</dbReference>
<gene>
    <name evidence="5" type="ORF">DFQ45_10621</name>
</gene>
<comment type="caution">
    <text evidence="5">The sequence shown here is derived from an EMBL/GenBank/DDBJ whole genome shotgun (WGS) entry which is preliminary data.</text>
</comment>
<comment type="similarity">
    <text evidence="1">Belongs to the nitroreductase family.</text>
</comment>
<keyword evidence="6" id="KW-1185">Reference proteome</keyword>
<dbReference type="InterPro" id="IPR000415">
    <property type="entry name" value="Nitroreductase-like"/>
</dbReference>
<evidence type="ECO:0000259" key="4">
    <source>
        <dbReference type="Pfam" id="PF00881"/>
    </source>
</evidence>
<evidence type="ECO:0000256" key="2">
    <source>
        <dbReference type="ARBA" id="ARBA00022857"/>
    </source>
</evidence>
<dbReference type="CDD" id="cd02149">
    <property type="entry name" value="NfsB-like"/>
    <property type="match status" value="1"/>
</dbReference>
<evidence type="ECO:0000256" key="1">
    <source>
        <dbReference type="ARBA" id="ARBA00007118"/>
    </source>
</evidence>
<protein>
    <submittedName>
        <fullName evidence="5">Dihydropteridine reductase</fullName>
    </submittedName>
</protein>
<dbReference type="Proteomes" id="UP000294575">
    <property type="component" value="Unassembled WGS sequence"/>
</dbReference>
<dbReference type="AlphaFoldDB" id="A0A4R6U0I7"/>
<dbReference type="OrthoDB" id="9809288at2"/>
<evidence type="ECO:0000313" key="5">
    <source>
        <dbReference type="EMBL" id="TDQ37795.1"/>
    </source>
</evidence>
<reference evidence="5 6" key="1">
    <citation type="submission" date="2019-03" db="EMBL/GenBank/DDBJ databases">
        <title>Genomic Encyclopedia of Type Strains, Phase IV (KMG-IV): sequencing the most valuable type-strain genomes for metagenomic binning, comparative biology and taxonomic classification.</title>
        <authorList>
            <person name="Goeker M."/>
        </authorList>
    </citation>
    <scope>NUCLEOTIDE SEQUENCE [LARGE SCALE GENOMIC DNA]</scope>
    <source>
        <strain evidence="5 6">DSM 28679</strain>
    </source>
</reference>
<proteinExistence type="inferred from homology"/>
<name>A0A4R6U0I7_9GAMM</name>
<dbReference type="PANTHER" id="PTHR43673:SF10">
    <property type="entry name" value="NADH DEHYDROGENASE_NAD(P)H NITROREDUCTASE XCC3605-RELATED"/>
    <property type="match status" value="1"/>
</dbReference>
<dbReference type="NCBIfam" id="NF008275">
    <property type="entry name" value="PRK11053.1"/>
    <property type="match status" value="1"/>
</dbReference>
<dbReference type="Gene3D" id="3.40.109.10">
    <property type="entry name" value="NADH Oxidase"/>
    <property type="match status" value="1"/>
</dbReference>
<dbReference type="SUPFAM" id="SSF55469">
    <property type="entry name" value="FMN-dependent nitroreductase-like"/>
    <property type="match status" value="1"/>
</dbReference>
<organism evidence="5 6">
    <name type="scientific">Thiopseudomonas denitrificans</name>
    <dbReference type="NCBI Taxonomy" id="1501432"/>
    <lineage>
        <taxon>Bacteria</taxon>
        <taxon>Pseudomonadati</taxon>
        <taxon>Pseudomonadota</taxon>
        <taxon>Gammaproteobacteria</taxon>
        <taxon>Pseudomonadales</taxon>
        <taxon>Pseudomonadaceae</taxon>
        <taxon>Thiopseudomonas</taxon>
    </lineage>
</organism>
<dbReference type="GO" id="GO:0016491">
    <property type="term" value="F:oxidoreductase activity"/>
    <property type="evidence" value="ECO:0007669"/>
    <property type="project" value="UniProtKB-KW"/>
</dbReference>
<keyword evidence="3" id="KW-0560">Oxidoreductase</keyword>
<evidence type="ECO:0000313" key="6">
    <source>
        <dbReference type="Proteomes" id="UP000294575"/>
    </source>
</evidence>